<gene>
    <name evidence="1" type="ORF">ONZ43_g5973</name>
</gene>
<dbReference type="Proteomes" id="UP001153334">
    <property type="component" value="Unassembled WGS sequence"/>
</dbReference>
<keyword evidence="2" id="KW-1185">Reference proteome</keyword>
<protein>
    <submittedName>
        <fullName evidence="1">Uncharacterized protein</fullName>
    </submittedName>
</protein>
<comment type="caution">
    <text evidence="1">The sequence shown here is derived from an EMBL/GenBank/DDBJ whole genome shotgun (WGS) entry which is preliminary data.</text>
</comment>
<evidence type="ECO:0000313" key="1">
    <source>
        <dbReference type="EMBL" id="KAJ8110069.1"/>
    </source>
</evidence>
<organism evidence="1 2">
    <name type="scientific">Nemania bipapillata</name>
    <dbReference type="NCBI Taxonomy" id="110536"/>
    <lineage>
        <taxon>Eukaryota</taxon>
        <taxon>Fungi</taxon>
        <taxon>Dikarya</taxon>
        <taxon>Ascomycota</taxon>
        <taxon>Pezizomycotina</taxon>
        <taxon>Sordariomycetes</taxon>
        <taxon>Xylariomycetidae</taxon>
        <taxon>Xylariales</taxon>
        <taxon>Xylariaceae</taxon>
        <taxon>Nemania</taxon>
    </lineage>
</organism>
<reference evidence="1" key="1">
    <citation type="submission" date="2022-11" db="EMBL/GenBank/DDBJ databases">
        <title>Genome Sequence of Nemania bipapillata.</title>
        <authorList>
            <person name="Buettner E."/>
        </authorList>
    </citation>
    <scope>NUCLEOTIDE SEQUENCE</scope>
    <source>
        <strain evidence="1">CP14</strain>
    </source>
</reference>
<evidence type="ECO:0000313" key="2">
    <source>
        <dbReference type="Proteomes" id="UP001153334"/>
    </source>
</evidence>
<name>A0ACC2I524_9PEZI</name>
<proteinExistence type="predicted"/>
<accession>A0ACC2I524</accession>
<sequence length="105" mass="11676">MTNFSINIVSDPVCPWCYIGKKRLDKAIALYQKVYPNGRSDTFTVTWQAYYLDPSAPARGISWEARLLQKLAATRSAHGDGTDSSADHTDEDRATAQQLRAPSRA</sequence>
<dbReference type="EMBL" id="JAPESX010001987">
    <property type="protein sequence ID" value="KAJ8110069.1"/>
    <property type="molecule type" value="Genomic_DNA"/>
</dbReference>